<proteinExistence type="predicted"/>
<sequence length="124" mass="12354">MLGKNAARAFALLLTAAMGQTVSSFSAKVPTLADSAKASALGAAQAGIRLTEVAQVEAVTVTAGTITFALAPHAVASVAQGGRGAASSPVDAAGPEHHIATDKWTHATHSGGTRKNIIRKSLIG</sequence>
<gene>
    <name evidence="2" type="ORF">POL68_23585</name>
</gene>
<protein>
    <submittedName>
        <fullName evidence="2">Uncharacterized protein</fullName>
    </submittedName>
</protein>
<comment type="caution">
    <text evidence="2">The sequence shown here is derived from an EMBL/GenBank/DDBJ whole genome shotgun (WGS) entry which is preliminary data.</text>
</comment>
<reference evidence="2 3" key="1">
    <citation type="submission" date="2022-11" db="EMBL/GenBank/DDBJ databases">
        <title>Minimal conservation of predation-associated metabolite biosynthetic gene clusters underscores biosynthetic potential of Myxococcota including descriptions for ten novel species: Archangium lansinium sp. nov., Myxococcus landrumus sp. nov., Nannocystis bai.</title>
        <authorList>
            <person name="Ahearne A."/>
            <person name="Stevens C."/>
            <person name="Dowd S."/>
        </authorList>
    </citation>
    <scope>NUCLEOTIDE SEQUENCE [LARGE SCALE GENOMIC DNA]</scope>
    <source>
        <strain evidence="2 3">NCWAL01</strain>
    </source>
</reference>
<name>A0ABT5DEI1_9BACT</name>
<organism evidence="2 3">
    <name type="scientific">Stigmatella ashevillensis</name>
    <dbReference type="NCBI Taxonomy" id="2995309"/>
    <lineage>
        <taxon>Bacteria</taxon>
        <taxon>Pseudomonadati</taxon>
        <taxon>Myxococcota</taxon>
        <taxon>Myxococcia</taxon>
        <taxon>Myxococcales</taxon>
        <taxon>Cystobacterineae</taxon>
        <taxon>Archangiaceae</taxon>
        <taxon>Stigmatella</taxon>
    </lineage>
</organism>
<evidence type="ECO:0000256" key="1">
    <source>
        <dbReference type="SAM" id="SignalP"/>
    </source>
</evidence>
<keyword evidence="1" id="KW-0732">Signal</keyword>
<feature type="chain" id="PRO_5045879437" evidence="1">
    <location>
        <begin position="28"/>
        <end position="124"/>
    </location>
</feature>
<keyword evidence="3" id="KW-1185">Reference proteome</keyword>
<evidence type="ECO:0000313" key="3">
    <source>
        <dbReference type="Proteomes" id="UP001221838"/>
    </source>
</evidence>
<accession>A0ABT5DEI1</accession>
<feature type="signal peptide" evidence="1">
    <location>
        <begin position="1"/>
        <end position="27"/>
    </location>
</feature>
<dbReference type="Proteomes" id="UP001221838">
    <property type="component" value="Unassembled WGS sequence"/>
</dbReference>
<dbReference type="RefSeq" id="WP_272141430.1">
    <property type="nucleotide sequence ID" value="NZ_JAQNDM010000002.1"/>
</dbReference>
<dbReference type="EMBL" id="JAQNDM010000002">
    <property type="protein sequence ID" value="MDC0711474.1"/>
    <property type="molecule type" value="Genomic_DNA"/>
</dbReference>
<evidence type="ECO:0000313" key="2">
    <source>
        <dbReference type="EMBL" id="MDC0711474.1"/>
    </source>
</evidence>